<accession>A0ACC5RU25</accession>
<reference evidence="1" key="1">
    <citation type="submission" date="2021-01" db="EMBL/GenBank/DDBJ databases">
        <title>Draft genome of Pantoea agglomerans Eh 335.</title>
        <authorList>
            <person name="Emsley S.A."/>
            <person name="Oline D.K."/>
            <person name="Saw J.H."/>
            <person name="Ushijima B."/>
            <person name="Videau P."/>
            <person name="Koyack M.J."/>
        </authorList>
    </citation>
    <scope>NUCLEOTIDE SEQUENCE</scope>
    <source>
        <strain evidence="1">Eh 335</strain>
    </source>
</reference>
<dbReference type="Proteomes" id="UP000633731">
    <property type="component" value="Unassembled WGS sequence"/>
</dbReference>
<evidence type="ECO:0000313" key="2">
    <source>
        <dbReference type="Proteomes" id="UP000633731"/>
    </source>
</evidence>
<proteinExistence type="predicted"/>
<comment type="caution">
    <text evidence="1">The sequence shown here is derived from an EMBL/GenBank/DDBJ whole genome shotgun (WGS) entry which is preliminary data.</text>
</comment>
<protein>
    <submittedName>
        <fullName evidence="1">Uncharacterized protein</fullName>
    </submittedName>
</protein>
<sequence length="94" mass="10361">MLIIFTATRGLCCQEGKGRHKVRKISESTRCNDAVNKKISINLMGYGWAHSNLNAWRTARKAVNSRIIQCNLNPSPPQGSDTNSSGISPVIYLT</sequence>
<name>A0ACC5RU25_ENTAG</name>
<gene>
    <name evidence="1" type="ORF">JJL49_23555</name>
</gene>
<dbReference type="EMBL" id="JAEOXF010000029">
    <property type="protein sequence ID" value="MBK4728204.1"/>
    <property type="molecule type" value="Genomic_DNA"/>
</dbReference>
<keyword evidence="2" id="KW-1185">Reference proteome</keyword>
<evidence type="ECO:0000313" key="1">
    <source>
        <dbReference type="EMBL" id="MBK4728204.1"/>
    </source>
</evidence>
<organism evidence="1 2">
    <name type="scientific">Enterobacter agglomerans</name>
    <name type="common">Erwinia herbicola</name>
    <name type="synonym">Pantoea agglomerans</name>
    <dbReference type="NCBI Taxonomy" id="549"/>
    <lineage>
        <taxon>Bacteria</taxon>
        <taxon>Pseudomonadati</taxon>
        <taxon>Pseudomonadota</taxon>
        <taxon>Gammaproteobacteria</taxon>
        <taxon>Enterobacterales</taxon>
        <taxon>Erwiniaceae</taxon>
        <taxon>Pantoea</taxon>
        <taxon>Pantoea agglomerans group</taxon>
    </lineage>
</organism>